<feature type="chain" id="PRO_5022062800" evidence="1">
    <location>
        <begin position="27"/>
        <end position="326"/>
    </location>
</feature>
<accession>A0A511B3Q9</accession>
<dbReference type="InterPro" id="IPR011042">
    <property type="entry name" value="6-blade_b-propeller_TolB-like"/>
</dbReference>
<dbReference type="OrthoDB" id="9797664at2"/>
<dbReference type="SUPFAM" id="SSF101898">
    <property type="entry name" value="NHL repeat"/>
    <property type="match status" value="1"/>
</dbReference>
<dbReference type="Proteomes" id="UP000321079">
    <property type="component" value="Unassembled WGS sequence"/>
</dbReference>
<keyword evidence="1" id="KW-0732">Signal</keyword>
<dbReference type="RefSeq" id="WP_146858451.1">
    <property type="nucleotide sequence ID" value="NZ_BARK01000019.1"/>
</dbReference>
<proteinExistence type="predicted"/>
<gene>
    <name evidence="2" type="ORF">GKA01_02720</name>
</gene>
<keyword evidence="3" id="KW-1185">Reference proteome</keyword>
<evidence type="ECO:0000313" key="2">
    <source>
        <dbReference type="EMBL" id="GEK95075.1"/>
    </source>
</evidence>
<dbReference type="Gene3D" id="2.120.10.30">
    <property type="entry name" value="TolB, C-terminal domain"/>
    <property type="match status" value="1"/>
</dbReference>
<organism evidence="2 3">
    <name type="scientific">Gluconobacter kanchanaburiensis NBRC 103587</name>
    <dbReference type="NCBI Taxonomy" id="1307948"/>
    <lineage>
        <taxon>Bacteria</taxon>
        <taxon>Pseudomonadati</taxon>
        <taxon>Pseudomonadota</taxon>
        <taxon>Alphaproteobacteria</taxon>
        <taxon>Acetobacterales</taxon>
        <taxon>Acetobacteraceae</taxon>
        <taxon>Gluconobacter</taxon>
    </lineage>
</organism>
<sequence length="326" mass="34501">MRTRLLHAATAAGLTALAFSVTPAKADHPWQDAPTQASITTDAILPQIQPTTLLAEEDGNYLALDENGHPVRITVTGATPLNASGAPTERLAALTTSDGQLWALTSGAVPTLIRMSREGTVVSRTLLDGAAVTGSNLVALQIHGTHAYLADEGKAALIVANLQTGKASRFLAYDPSLTGRHPLLRNGQPSIGPDGHPIAGGNVRFLMLDKRGQWLFYQPACGPMYRIDTALLTDPAFTPVEQLDGITEWRTTPSLGGATLTSTDTFYLSDIEGGSLLKFGSDRIPLRILRDPRLVNAGAPALSNSHELGVLVTEDGTTHILRIALP</sequence>
<dbReference type="EMBL" id="BJVA01000001">
    <property type="protein sequence ID" value="GEK95075.1"/>
    <property type="molecule type" value="Genomic_DNA"/>
</dbReference>
<name>A0A511B3Q9_9PROT</name>
<protein>
    <submittedName>
        <fullName evidence="2">Uncharacterized protein</fullName>
    </submittedName>
</protein>
<feature type="signal peptide" evidence="1">
    <location>
        <begin position="1"/>
        <end position="26"/>
    </location>
</feature>
<comment type="caution">
    <text evidence="2">The sequence shown here is derived from an EMBL/GenBank/DDBJ whole genome shotgun (WGS) entry which is preliminary data.</text>
</comment>
<reference evidence="2 3" key="1">
    <citation type="submission" date="2019-07" db="EMBL/GenBank/DDBJ databases">
        <title>Whole genome shotgun sequence of Gluconobacter kanchanaburiensis NBRC 103587.</title>
        <authorList>
            <person name="Hosoyama A."/>
            <person name="Uohara A."/>
            <person name="Ohji S."/>
            <person name="Ichikawa N."/>
        </authorList>
    </citation>
    <scope>NUCLEOTIDE SEQUENCE [LARGE SCALE GENOMIC DNA]</scope>
    <source>
        <strain evidence="2 3">NBRC 103587</strain>
    </source>
</reference>
<dbReference type="AlphaFoldDB" id="A0A511B3Q9"/>
<evidence type="ECO:0000256" key="1">
    <source>
        <dbReference type="SAM" id="SignalP"/>
    </source>
</evidence>
<evidence type="ECO:0000313" key="3">
    <source>
        <dbReference type="Proteomes" id="UP000321079"/>
    </source>
</evidence>